<evidence type="ECO:0000313" key="3">
    <source>
        <dbReference type="EMBL" id="SSX33156.1"/>
    </source>
</evidence>
<organism evidence="2">
    <name type="scientific">Culicoides sonorensis</name>
    <name type="common">Biting midge</name>
    <dbReference type="NCBI Taxonomy" id="179676"/>
    <lineage>
        <taxon>Eukaryota</taxon>
        <taxon>Metazoa</taxon>
        <taxon>Ecdysozoa</taxon>
        <taxon>Arthropoda</taxon>
        <taxon>Hexapoda</taxon>
        <taxon>Insecta</taxon>
        <taxon>Pterygota</taxon>
        <taxon>Neoptera</taxon>
        <taxon>Endopterygota</taxon>
        <taxon>Diptera</taxon>
        <taxon>Nematocera</taxon>
        <taxon>Chironomoidea</taxon>
        <taxon>Ceratopogonidae</taxon>
        <taxon>Ceratopogoninae</taxon>
        <taxon>Culicoides</taxon>
        <taxon>Monoculicoides</taxon>
    </lineage>
</organism>
<reference evidence="3" key="2">
    <citation type="submission" date="2018-07" db="EMBL/GenBank/DDBJ databases">
        <authorList>
            <person name="Quirk P.G."/>
            <person name="Krulwich T.A."/>
        </authorList>
    </citation>
    <scope>NUCLEOTIDE SEQUENCE</scope>
</reference>
<keyword evidence="1" id="KW-1133">Transmembrane helix</keyword>
<sequence>MTLKVIIWEILIKIRGCRPFSGSSWRVKVRFVSIILRAILLISRGGTYYYVYSTEKEFFVIDCTIDVCLDVFGTFTDICLVFGAFTKRAKFIEIYLFLILLVIIFNIAFWIYTSIVYSFQLGFTLLMIYTVYKFWCFMCAHSLNEDLKEESQNDMDNSISNEKS</sequence>
<evidence type="ECO:0000256" key="1">
    <source>
        <dbReference type="SAM" id="Phobius"/>
    </source>
</evidence>
<dbReference type="VEuPathDB" id="VectorBase:CSON006055"/>
<gene>
    <name evidence="2" type="primary">CSON006055</name>
</gene>
<dbReference type="EMBL" id="UFQT01002302">
    <property type="protein sequence ID" value="SSX33156.1"/>
    <property type="molecule type" value="Genomic_DNA"/>
</dbReference>
<reference evidence="2" key="1">
    <citation type="submission" date="2018-04" db="EMBL/GenBank/DDBJ databases">
        <authorList>
            <person name="Go L.Y."/>
            <person name="Mitchell J.A."/>
        </authorList>
    </citation>
    <scope>NUCLEOTIDE SEQUENCE</scope>
    <source>
        <tissue evidence="2">Whole organism</tissue>
    </source>
</reference>
<protein>
    <submittedName>
        <fullName evidence="2">CSON006055 protein</fullName>
    </submittedName>
</protein>
<keyword evidence="1" id="KW-0812">Transmembrane</keyword>
<keyword evidence="1" id="KW-0472">Membrane</keyword>
<proteinExistence type="predicted"/>
<evidence type="ECO:0000313" key="2">
    <source>
        <dbReference type="EMBL" id="SSX13735.1"/>
    </source>
</evidence>
<dbReference type="EMBL" id="UFQS01002302">
    <property type="protein sequence ID" value="SSX13735.1"/>
    <property type="molecule type" value="Genomic_DNA"/>
</dbReference>
<accession>A0A336LB20</accession>
<name>A0A336LB20_CULSO</name>
<feature type="transmembrane region" description="Helical" evidence="1">
    <location>
        <begin position="94"/>
        <end position="113"/>
    </location>
</feature>
<dbReference type="AlphaFoldDB" id="A0A336LB20"/>
<feature type="transmembrane region" description="Helical" evidence="1">
    <location>
        <begin position="119"/>
        <end position="140"/>
    </location>
</feature>